<dbReference type="AlphaFoldDB" id="A0A4R1BLB0"/>
<dbReference type="Proteomes" id="UP000295334">
    <property type="component" value="Unassembled WGS sequence"/>
</dbReference>
<organism evidence="6 7">
    <name type="scientific">Flaviaesturariibacter flavus</name>
    <dbReference type="NCBI Taxonomy" id="2502780"/>
    <lineage>
        <taxon>Bacteria</taxon>
        <taxon>Pseudomonadati</taxon>
        <taxon>Bacteroidota</taxon>
        <taxon>Chitinophagia</taxon>
        <taxon>Chitinophagales</taxon>
        <taxon>Chitinophagaceae</taxon>
        <taxon>Flaviaestuariibacter</taxon>
    </lineage>
</organism>
<keyword evidence="6" id="KW-0540">Nuclease</keyword>
<feature type="domain" description="Type I restriction modification DNA specificity" evidence="5">
    <location>
        <begin position="226"/>
        <end position="397"/>
    </location>
</feature>
<evidence type="ECO:0000256" key="1">
    <source>
        <dbReference type="ARBA" id="ARBA00010923"/>
    </source>
</evidence>
<dbReference type="InterPro" id="IPR000055">
    <property type="entry name" value="Restrct_endonuc_typeI_TRD"/>
</dbReference>
<feature type="coiled-coil region" evidence="4">
    <location>
        <begin position="152"/>
        <end position="206"/>
    </location>
</feature>
<keyword evidence="6" id="KW-0255">Endonuclease</keyword>
<keyword evidence="3" id="KW-0238">DNA-binding</keyword>
<evidence type="ECO:0000256" key="2">
    <source>
        <dbReference type="ARBA" id="ARBA00022747"/>
    </source>
</evidence>
<sequence length="419" mass="45845">MNSKEMGLVPRKRFPEFASANGWSQEKLGNAASLSKGKGISKADISIDGTLPCIRYGELYTEYGEIIKNIKSRTNIPSAQLVLSQFNDVLIPSSGETREDIATASCVLKDGVALGGDINIIRSGINGVFLSYCLNNTKKRAISKIAQGDAVVHLYNTQLEKLEIEIPSLEEQQKIAACLSSLDDLIAAETQKLEALKAHKKGLMQQLFPAEGETVPRLRFEGFEGEWEQKTLGEIAKFSSGGTPSKDNPEYWDGTIPWISAVSMHNYTLHDSELKITDLAVAEGAAIAKEGQLLILVRGSMLYKRIPMGIAKRELSFNQDVKAISLDASISSDFLLHFLVASEPVLLDKVTATGIGAGKLDLNDLKQFLILVPSHEEQSKIVDSLSAFDEQVSAQIKKVEILKTHKRALLQNLFPSVSE</sequence>
<keyword evidence="7" id="KW-1185">Reference proteome</keyword>
<dbReference type="GO" id="GO:0009307">
    <property type="term" value="P:DNA restriction-modification system"/>
    <property type="evidence" value="ECO:0007669"/>
    <property type="project" value="UniProtKB-KW"/>
</dbReference>
<dbReference type="GO" id="GO:0004519">
    <property type="term" value="F:endonuclease activity"/>
    <property type="evidence" value="ECO:0007669"/>
    <property type="project" value="UniProtKB-KW"/>
</dbReference>
<reference evidence="6 7" key="1">
    <citation type="submission" date="2019-03" db="EMBL/GenBank/DDBJ databases">
        <authorList>
            <person name="Kim M.K.M."/>
        </authorList>
    </citation>
    <scope>NUCLEOTIDE SEQUENCE [LARGE SCALE GENOMIC DNA]</scope>
    <source>
        <strain evidence="6 7">17J68-12</strain>
    </source>
</reference>
<gene>
    <name evidence="6" type="ORF">EPD60_04185</name>
</gene>
<dbReference type="PANTHER" id="PTHR30408">
    <property type="entry name" value="TYPE-1 RESTRICTION ENZYME ECOKI SPECIFICITY PROTEIN"/>
    <property type="match status" value="1"/>
</dbReference>
<comment type="similarity">
    <text evidence="1">Belongs to the type-I restriction system S methylase family.</text>
</comment>
<dbReference type="CDD" id="cd17249">
    <property type="entry name" value="RMtype1_S_EcoR124I-TRD2-CR2_like"/>
    <property type="match status" value="1"/>
</dbReference>
<keyword evidence="4" id="KW-0175">Coiled coil</keyword>
<evidence type="ECO:0000259" key="5">
    <source>
        <dbReference type="Pfam" id="PF01420"/>
    </source>
</evidence>
<dbReference type="OrthoDB" id="667970at2"/>
<comment type="caution">
    <text evidence="6">The sequence shown here is derived from an EMBL/GenBank/DDBJ whole genome shotgun (WGS) entry which is preliminary data.</text>
</comment>
<evidence type="ECO:0000256" key="3">
    <source>
        <dbReference type="ARBA" id="ARBA00023125"/>
    </source>
</evidence>
<evidence type="ECO:0000313" key="6">
    <source>
        <dbReference type="EMBL" id="TCJ18139.1"/>
    </source>
</evidence>
<dbReference type="RefSeq" id="WP_131447166.1">
    <property type="nucleotide sequence ID" value="NZ_SJZI01000007.1"/>
</dbReference>
<name>A0A4R1BLB0_9BACT</name>
<accession>A0A4R1BLB0</accession>
<dbReference type="InterPro" id="IPR052021">
    <property type="entry name" value="Type-I_RS_S_subunit"/>
</dbReference>
<dbReference type="Pfam" id="PF01420">
    <property type="entry name" value="Methylase_S"/>
    <property type="match status" value="2"/>
</dbReference>
<protein>
    <submittedName>
        <fullName evidence="6">Restriction endonuclease subunit S</fullName>
    </submittedName>
</protein>
<dbReference type="SUPFAM" id="SSF116734">
    <property type="entry name" value="DNA methylase specificity domain"/>
    <property type="match status" value="2"/>
</dbReference>
<keyword evidence="6" id="KW-0378">Hydrolase</keyword>
<dbReference type="InterPro" id="IPR044946">
    <property type="entry name" value="Restrct_endonuc_typeI_TRD_sf"/>
</dbReference>
<proteinExistence type="inferred from homology"/>
<dbReference type="EMBL" id="SJZI01000007">
    <property type="protein sequence ID" value="TCJ18139.1"/>
    <property type="molecule type" value="Genomic_DNA"/>
</dbReference>
<dbReference type="GO" id="GO:0003677">
    <property type="term" value="F:DNA binding"/>
    <property type="evidence" value="ECO:0007669"/>
    <property type="project" value="UniProtKB-KW"/>
</dbReference>
<keyword evidence="2" id="KW-0680">Restriction system</keyword>
<dbReference type="PANTHER" id="PTHR30408:SF12">
    <property type="entry name" value="TYPE I RESTRICTION ENZYME MJAVIII SPECIFICITY SUBUNIT"/>
    <property type="match status" value="1"/>
</dbReference>
<evidence type="ECO:0000313" key="7">
    <source>
        <dbReference type="Proteomes" id="UP000295334"/>
    </source>
</evidence>
<dbReference type="Gene3D" id="3.90.220.20">
    <property type="entry name" value="DNA methylase specificity domains"/>
    <property type="match status" value="2"/>
</dbReference>
<feature type="domain" description="Type I restriction modification DNA specificity" evidence="5">
    <location>
        <begin position="22"/>
        <end position="197"/>
    </location>
</feature>
<evidence type="ECO:0000256" key="4">
    <source>
        <dbReference type="SAM" id="Coils"/>
    </source>
</evidence>
<dbReference type="Gene3D" id="1.10.287.1120">
    <property type="entry name" value="Bipartite methylase S protein"/>
    <property type="match status" value="1"/>
</dbReference>